<dbReference type="SUPFAM" id="SSF51735">
    <property type="entry name" value="NAD(P)-binding Rossmann-fold domains"/>
    <property type="match status" value="1"/>
</dbReference>
<dbReference type="OrthoDB" id="9788246at2"/>
<dbReference type="Pfam" id="PF19051">
    <property type="entry name" value="GFO_IDH_MocA_C2"/>
    <property type="match status" value="2"/>
</dbReference>
<dbReference type="EC" id="1.1.99.28" evidence="3"/>
<dbReference type="PROSITE" id="PS51318">
    <property type="entry name" value="TAT"/>
    <property type="match status" value="1"/>
</dbReference>
<feature type="domain" description="Gfo/Idh/MocA-like oxidoreductase bacterial type C-terminal" evidence="2">
    <location>
        <begin position="216"/>
        <end position="367"/>
    </location>
</feature>
<feature type="domain" description="Gfo/Idh/MocA-like oxidoreductase N-terminal" evidence="1">
    <location>
        <begin position="50"/>
        <end position="175"/>
    </location>
</feature>
<dbReference type="GO" id="GO:0000166">
    <property type="term" value="F:nucleotide binding"/>
    <property type="evidence" value="ECO:0007669"/>
    <property type="project" value="InterPro"/>
</dbReference>
<sequence length="488" mass="53561">MADSSIPPVVASRRGFLKASAATAATAGWWSTTSRSWAAGFRSANERPVCGFIGTGIRYGSLVTEAVKYGPCAALCDVDGAQLNHAVRTAQSVYNRHGVAAPVADLYEDYRRVLDRPDIDIVVIATPDHWHSKIVIEALLAGKDVYCEKPLTHHVAEGQQILSALDRTKRVMQVGSQQRSGLQFQTAVALARSGRAGKINRVTCSIGGCPTSDSLPLCAPPSEMNWNRWLGPAPWAAYRAADSLPDGGYGGEHPYGRGHAHFRWWYEYAGGKLTDWGAHHVDIAMWGLNKSDASIGRFTIDPIKVNHPVEFKDGYPVDDTRFNTATTFEIRVTFEDGAEIDIVDNSERLGFGNGIMFECEDGRFFVNRGKLTGKPVEELKTNPLPESAFTDLYQGPSQAAADETDGDGHEARGSSHMKNFMECVKSRQTPISDVASHHRNLTVCHVSNIAMRLGRKLTYDPLSERFVDDTQADGLLSREPRKGYEYAV</sequence>
<dbReference type="InterPro" id="IPR000683">
    <property type="entry name" value="Gfo/Idh/MocA-like_OxRdtase_N"/>
</dbReference>
<evidence type="ECO:0000313" key="3">
    <source>
        <dbReference type="EMBL" id="TWT99529.1"/>
    </source>
</evidence>
<dbReference type="InterPro" id="IPR019546">
    <property type="entry name" value="TAT_signal_bac_arc"/>
</dbReference>
<proteinExistence type="predicted"/>
<dbReference type="NCBIfam" id="TIGR01409">
    <property type="entry name" value="TAT_signal_seq"/>
    <property type="match status" value="1"/>
</dbReference>
<dbReference type="InterPro" id="IPR043906">
    <property type="entry name" value="Gfo/Idh/MocA_OxRdtase_bact_C"/>
</dbReference>
<dbReference type="InterPro" id="IPR050463">
    <property type="entry name" value="Gfo/Idh/MocA_oxidrdct_glycsds"/>
</dbReference>
<dbReference type="EMBL" id="SJPR01000001">
    <property type="protein sequence ID" value="TWT99529.1"/>
    <property type="molecule type" value="Genomic_DNA"/>
</dbReference>
<dbReference type="GO" id="GO:0047061">
    <property type="term" value="F:glucose-fructose oxidoreductase activity"/>
    <property type="evidence" value="ECO:0007669"/>
    <property type="project" value="UniProtKB-EC"/>
</dbReference>
<feature type="domain" description="Gfo/Idh/MocA-like oxidoreductase bacterial type C-terminal" evidence="2">
    <location>
        <begin position="415"/>
        <end position="484"/>
    </location>
</feature>
<evidence type="ECO:0000259" key="1">
    <source>
        <dbReference type="Pfam" id="PF01408"/>
    </source>
</evidence>
<accession>A0A5C6AIT3</accession>
<comment type="caution">
    <text evidence="3">The sequence shown here is derived from an EMBL/GenBank/DDBJ whole genome shotgun (WGS) entry which is preliminary data.</text>
</comment>
<dbReference type="InterPro" id="IPR036291">
    <property type="entry name" value="NAD(P)-bd_dom_sf"/>
</dbReference>
<protein>
    <submittedName>
        <fullName evidence="3">Glucose--fructose oxidoreductase</fullName>
        <ecNumber evidence="3">1.1.99.28</ecNumber>
    </submittedName>
</protein>
<name>A0A5C6AIT3_9BACT</name>
<keyword evidence="3" id="KW-0560">Oxidoreductase</keyword>
<organism evidence="3 4">
    <name type="scientific">Botrimarina colliarenosi</name>
    <dbReference type="NCBI Taxonomy" id="2528001"/>
    <lineage>
        <taxon>Bacteria</taxon>
        <taxon>Pseudomonadati</taxon>
        <taxon>Planctomycetota</taxon>
        <taxon>Planctomycetia</taxon>
        <taxon>Pirellulales</taxon>
        <taxon>Lacipirellulaceae</taxon>
        <taxon>Botrimarina</taxon>
    </lineage>
</organism>
<dbReference type="Pfam" id="PF01408">
    <property type="entry name" value="GFO_IDH_MocA"/>
    <property type="match status" value="1"/>
</dbReference>
<dbReference type="InterPro" id="IPR006311">
    <property type="entry name" value="TAT_signal"/>
</dbReference>
<evidence type="ECO:0000313" key="4">
    <source>
        <dbReference type="Proteomes" id="UP000317421"/>
    </source>
</evidence>
<dbReference type="PANTHER" id="PTHR43818:SF5">
    <property type="entry name" value="OXIDOREDUCTASE FAMILY PROTEIN"/>
    <property type="match status" value="1"/>
</dbReference>
<keyword evidence="4" id="KW-1185">Reference proteome</keyword>
<evidence type="ECO:0000259" key="2">
    <source>
        <dbReference type="Pfam" id="PF19051"/>
    </source>
</evidence>
<dbReference type="Proteomes" id="UP000317421">
    <property type="component" value="Unassembled WGS sequence"/>
</dbReference>
<dbReference type="Gene3D" id="3.30.360.10">
    <property type="entry name" value="Dihydrodipicolinate Reductase, domain 2"/>
    <property type="match status" value="1"/>
</dbReference>
<dbReference type="AlphaFoldDB" id="A0A5C6AIT3"/>
<dbReference type="Gene3D" id="3.40.50.720">
    <property type="entry name" value="NAD(P)-binding Rossmann-like Domain"/>
    <property type="match status" value="1"/>
</dbReference>
<dbReference type="SUPFAM" id="SSF55347">
    <property type="entry name" value="Glyceraldehyde-3-phosphate dehydrogenase-like, C-terminal domain"/>
    <property type="match status" value="1"/>
</dbReference>
<reference evidence="3 4" key="1">
    <citation type="submission" date="2019-02" db="EMBL/GenBank/DDBJ databases">
        <title>Deep-cultivation of Planctomycetes and their phenomic and genomic characterization uncovers novel biology.</title>
        <authorList>
            <person name="Wiegand S."/>
            <person name="Jogler M."/>
            <person name="Boedeker C."/>
            <person name="Pinto D."/>
            <person name="Vollmers J."/>
            <person name="Rivas-Marin E."/>
            <person name="Kohn T."/>
            <person name="Peeters S.H."/>
            <person name="Heuer A."/>
            <person name="Rast P."/>
            <person name="Oberbeckmann S."/>
            <person name="Bunk B."/>
            <person name="Jeske O."/>
            <person name="Meyerdierks A."/>
            <person name="Storesund J.E."/>
            <person name="Kallscheuer N."/>
            <person name="Luecker S."/>
            <person name="Lage O.M."/>
            <person name="Pohl T."/>
            <person name="Merkel B.J."/>
            <person name="Hornburger P."/>
            <person name="Mueller R.-W."/>
            <person name="Bruemmer F."/>
            <person name="Labrenz M."/>
            <person name="Spormann A.M."/>
            <person name="Op Den Camp H."/>
            <person name="Overmann J."/>
            <person name="Amann R."/>
            <person name="Jetten M.S.M."/>
            <person name="Mascher T."/>
            <person name="Medema M.H."/>
            <person name="Devos D.P."/>
            <person name="Kaster A.-K."/>
            <person name="Ovreas L."/>
            <person name="Rohde M."/>
            <person name="Galperin M.Y."/>
            <person name="Jogler C."/>
        </authorList>
    </citation>
    <scope>NUCLEOTIDE SEQUENCE [LARGE SCALE GENOMIC DNA]</scope>
    <source>
        <strain evidence="3 4">Pla108</strain>
    </source>
</reference>
<dbReference type="PANTHER" id="PTHR43818">
    <property type="entry name" value="BCDNA.GH03377"/>
    <property type="match status" value="1"/>
</dbReference>
<dbReference type="RefSeq" id="WP_146442393.1">
    <property type="nucleotide sequence ID" value="NZ_SJPR01000001.1"/>
</dbReference>
<gene>
    <name evidence="3" type="primary">gfo_1</name>
    <name evidence="3" type="ORF">Pla108_04710</name>
</gene>